<accession>A0ABY9JTQ7</accession>
<keyword evidence="1" id="KW-1133">Transmembrane helix</keyword>
<reference evidence="2 3" key="1">
    <citation type="submission" date="2023-06" db="EMBL/GenBank/DDBJ databases">
        <title>Five Gram-positive bacteria isolated from mangrove sediments in Shenzhen, Guangdong, China.</title>
        <authorList>
            <person name="Yu S."/>
            <person name="Zheng W."/>
            <person name="Huang Y."/>
        </authorList>
    </citation>
    <scope>NUCLEOTIDE SEQUENCE [LARGE SCALE GENOMIC DNA]</scope>
    <source>
        <strain evidence="2 3">SaN35-3</strain>
    </source>
</reference>
<organism evidence="2 3">
    <name type="scientific">Bacillus carboniphilus</name>
    <dbReference type="NCBI Taxonomy" id="86663"/>
    <lineage>
        <taxon>Bacteria</taxon>
        <taxon>Bacillati</taxon>
        <taxon>Bacillota</taxon>
        <taxon>Bacilli</taxon>
        <taxon>Bacillales</taxon>
        <taxon>Bacillaceae</taxon>
        <taxon>Bacillus</taxon>
    </lineage>
</organism>
<keyword evidence="1" id="KW-0812">Transmembrane</keyword>
<evidence type="ECO:0000313" key="2">
    <source>
        <dbReference type="EMBL" id="WLR42769.1"/>
    </source>
</evidence>
<sequence length="56" mass="6673">MIWLLFLVPIGILFIIALFIDYRNKGEKQDMERFSNVEGKQPIEVSHEHDQQQPFL</sequence>
<feature type="transmembrane region" description="Helical" evidence="1">
    <location>
        <begin position="6"/>
        <end position="23"/>
    </location>
</feature>
<name>A0ABY9JTQ7_9BACI</name>
<gene>
    <name evidence="2" type="ORF">LC087_00530</name>
</gene>
<keyword evidence="3" id="KW-1185">Reference proteome</keyword>
<dbReference type="EMBL" id="CP129013">
    <property type="protein sequence ID" value="WLR42769.1"/>
    <property type="molecule type" value="Genomic_DNA"/>
</dbReference>
<evidence type="ECO:0000313" key="3">
    <source>
        <dbReference type="Proteomes" id="UP001197974"/>
    </source>
</evidence>
<proteinExistence type="predicted"/>
<dbReference type="RefSeq" id="WP_226539404.1">
    <property type="nucleotide sequence ID" value="NZ_CP129013.1"/>
</dbReference>
<dbReference type="Proteomes" id="UP001197974">
    <property type="component" value="Chromosome"/>
</dbReference>
<protein>
    <submittedName>
        <fullName evidence="2">Uncharacterized protein</fullName>
    </submittedName>
</protein>
<keyword evidence="1" id="KW-0472">Membrane</keyword>
<evidence type="ECO:0000256" key="1">
    <source>
        <dbReference type="SAM" id="Phobius"/>
    </source>
</evidence>